<keyword evidence="1 2" id="KW-0732">Signal</keyword>
<protein>
    <submittedName>
        <fullName evidence="3">TRAP transporter substrate-binding protein</fullName>
    </submittedName>
</protein>
<feature type="signal peptide" evidence="2">
    <location>
        <begin position="1"/>
        <end position="23"/>
    </location>
</feature>
<dbReference type="RefSeq" id="WP_219761980.1">
    <property type="nucleotide sequence ID" value="NZ_JAHYBZ010000002.1"/>
</dbReference>
<dbReference type="NCBIfam" id="NF037995">
    <property type="entry name" value="TRAP_S1"/>
    <property type="match status" value="1"/>
</dbReference>
<dbReference type="InterPro" id="IPR018389">
    <property type="entry name" value="DctP_fam"/>
</dbReference>
<dbReference type="PANTHER" id="PTHR33376">
    <property type="match status" value="1"/>
</dbReference>
<gene>
    <name evidence="3" type="ORF">KPL78_05815</name>
</gene>
<evidence type="ECO:0000313" key="3">
    <source>
        <dbReference type="EMBL" id="MBW6397357.1"/>
    </source>
</evidence>
<organism evidence="3 4">
    <name type="scientific">Roseomonas alba</name>
    <dbReference type="NCBI Taxonomy" id="2846776"/>
    <lineage>
        <taxon>Bacteria</taxon>
        <taxon>Pseudomonadati</taxon>
        <taxon>Pseudomonadota</taxon>
        <taxon>Alphaproteobacteria</taxon>
        <taxon>Acetobacterales</taxon>
        <taxon>Roseomonadaceae</taxon>
        <taxon>Roseomonas</taxon>
    </lineage>
</organism>
<name>A0ABS7A4W4_9PROT</name>
<dbReference type="InterPro" id="IPR038404">
    <property type="entry name" value="TRAP_DctP_sf"/>
</dbReference>
<dbReference type="CDD" id="cd13602">
    <property type="entry name" value="PBP2_TRAP_BpDctp6_7"/>
    <property type="match status" value="1"/>
</dbReference>
<evidence type="ECO:0000256" key="2">
    <source>
        <dbReference type="SAM" id="SignalP"/>
    </source>
</evidence>
<dbReference type="EMBL" id="JAHYBZ010000002">
    <property type="protein sequence ID" value="MBW6397357.1"/>
    <property type="molecule type" value="Genomic_DNA"/>
</dbReference>
<dbReference type="PANTHER" id="PTHR33376:SF4">
    <property type="entry name" value="SIALIC ACID-BINDING PERIPLASMIC PROTEIN SIAP"/>
    <property type="match status" value="1"/>
</dbReference>
<dbReference type="Pfam" id="PF03480">
    <property type="entry name" value="DctP"/>
    <property type="match status" value="1"/>
</dbReference>
<dbReference type="Gene3D" id="3.40.190.170">
    <property type="entry name" value="Bacterial extracellular solute-binding protein, family 7"/>
    <property type="match status" value="1"/>
</dbReference>
<accession>A0ABS7A4W4</accession>
<evidence type="ECO:0000313" key="4">
    <source>
        <dbReference type="Proteomes" id="UP001196565"/>
    </source>
</evidence>
<evidence type="ECO:0000256" key="1">
    <source>
        <dbReference type="ARBA" id="ARBA00022729"/>
    </source>
</evidence>
<reference evidence="3 4" key="1">
    <citation type="submission" date="2021-07" db="EMBL/GenBank/DDBJ databases">
        <authorList>
            <person name="So Y."/>
        </authorList>
    </citation>
    <scope>NUCLEOTIDE SEQUENCE [LARGE SCALE GENOMIC DNA]</scope>
    <source>
        <strain evidence="3 4">HJA6</strain>
    </source>
</reference>
<proteinExistence type="predicted"/>
<dbReference type="Proteomes" id="UP001196565">
    <property type="component" value="Unassembled WGS sequence"/>
</dbReference>
<keyword evidence="4" id="KW-1185">Reference proteome</keyword>
<comment type="caution">
    <text evidence="3">The sequence shown here is derived from an EMBL/GenBank/DDBJ whole genome shotgun (WGS) entry which is preliminary data.</text>
</comment>
<sequence>MNFLRPCAALLALTAAWAAPAFAQQAPTSLRVAGHFSANTHHIAAERPFYEGLPGVLGLPTLQVSYAPMDQVGVQAADALRLLRSGAFDMMSVTIGNVARDEPFFDGLDLIGVSTTLDELRSAVNAGRESFDQRLQSRFGAKVMTLWPFGPQMFFCNHPVNSMADLRGLKIRSYTPSMSALIQALGGTPVSLQFSEVYPALQRGVATCGITSPTSAHVANWAEVTTHILPLSLAGGVQGHFMSLATWRRFTPAQQAALTAAFQGLEDQFWELARVNNQVALDCMSGKPECNATPRGTMTIATVSPADQARLREIVSQSILPTFRDACNRVWNQCTTTWNQTVGTARGYTIP</sequence>
<feature type="chain" id="PRO_5045050170" evidence="2">
    <location>
        <begin position="24"/>
        <end position="351"/>
    </location>
</feature>